<dbReference type="InterPro" id="IPR053842">
    <property type="entry name" value="NikA-like"/>
</dbReference>
<dbReference type="Pfam" id="PF21983">
    <property type="entry name" value="NikA-like"/>
    <property type="match status" value="1"/>
</dbReference>
<evidence type="ECO:0000313" key="1">
    <source>
        <dbReference type="EMBL" id="MBC6011024.1"/>
    </source>
</evidence>
<name>A0ABR7KEA5_9FIRM</name>
<protein>
    <submittedName>
        <fullName evidence="1">Uncharacterized protein</fullName>
    </submittedName>
</protein>
<keyword evidence="2" id="KW-1185">Reference proteome</keyword>
<dbReference type="Proteomes" id="UP000603474">
    <property type="component" value="Unassembled WGS sequence"/>
</dbReference>
<organism evidence="1 2">
    <name type="scientific">Catenibacterium faecis</name>
    <dbReference type="NCBI Taxonomy" id="2764323"/>
    <lineage>
        <taxon>Bacteria</taxon>
        <taxon>Bacillati</taxon>
        <taxon>Bacillota</taxon>
        <taxon>Erysipelotrichia</taxon>
        <taxon>Erysipelotrichales</taxon>
        <taxon>Coprobacillaceae</taxon>
        <taxon>Catenibacterium</taxon>
    </lineage>
</organism>
<comment type="caution">
    <text evidence="1">The sequence shown here is derived from an EMBL/GenBank/DDBJ whole genome shotgun (WGS) entry which is preliminary data.</text>
</comment>
<sequence>MRKRNRELLLRLTENEYNLLINRIKIAGVTKQKYLLDLVFNNDIQSVHMDGDHNSSKDKMK</sequence>
<gene>
    <name evidence="1" type="ORF">H8909_12530</name>
</gene>
<dbReference type="RefSeq" id="WP_187013057.1">
    <property type="nucleotide sequence ID" value="NZ_JACRWG010000095.1"/>
</dbReference>
<proteinExistence type="predicted"/>
<evidence type="ECO:0000313" key="2">
    <source>
        <dbReference type="Proteomes" id="UP000603474"/>
    </source>
</evidence>
<dbReference type="EMBL" id="JACRWG010000095">
    <property type="protein sequence ID" value="MBC6011024.1"/>
    <property type="molecule type" value="Genomic_DNA"/>
</dbReference>
<reference evidence="1 2" key="1">
    <citation type="submission" date="2020-08" db="EMBL/GenBank/DDBJ databases">
        <authorList>
            <person name="Liu C."/>
            <person name="Sun Q."/>
        </authorList>
    </citation>
    <scope>NUCLEOTIDE SEQUENCE [LARGE SCALE GENOMIC DNA]</scope>
    <source>
        <strain evidence="1 2">NSJ-22</strain>
    </source>
</reference>
<accession>A0ABR7KEA5</accession>